<evidence type="ECO:0000313" key="15">
    <source>
        <dbReference type="EMBL" id="MQA18762.1"/>
    </source>
</evidence>
<keyword evidence="8 12" id="KW-1133">Transmembrane helix</keyword>
<dbReference type="PRINTS" id="PR00344">
    <property type="entry name" value="BCTRLSENSOR"/>
</dbReference>
<dbReference type="SUPFAM" id="SSF47384">
    <property type="entry name" value="Homodimeric domain of signal transducing histidine kinase"/>
    <property type="match status" value="1"/>
</dbReference>
<dbReference type="Proteomes" id="UP000444318">
    <property type="component" value="Unassembled WGS sequence"/>
</dbReference>
<dbReference type="InterPro" id="IPR003661">
    <property type="entry name" value="HisK_dim/P_dom"/>
</dbReference>
<dbReference type="PANTHER" id="PTHR45436:SF15">
    <property type="entry name" value="SENSOR HISTIDINE KINASE CUSS"/>
    <property type="match status" value="1"/>
</dbReference>
<dbReference type="Pfam" id="PF00672">
    <property type="entry name" value="HAMP"/>
    <property type="match status" value="1"/>
</dbReference>
<dbReference type="SUPFAM" id="SSF55874">
    <property type="entry name" value="ATPase domain of HSP90 chaperone/DNA topoisomerase II/histidine kinase"/>
    <property type="match status" value="1"/>
</dbReference>
<feature type="domain" description="Histidine kinase" evidence="13">
    <location>
        <begin position="294"/>
        <end position="506"/>
    </location>
</feature>
<dbReference type="PROSITE" id="PS50109">
    <property type="entry name" value="HIS_KIN"/>
    <property type="match status" value="1"/>
</dbReference>
<comment type="catalytic activity">
    <reaction evidence="1">
        <text>ATP + protein L-histidine = ADP + protein N-phospho-L-histidine.</text>
        <dbReference type="EC" id="2.7.13.3"/>
    </reaction>
</comment>
<keyword evidence="16" id="KW-1185">Reference proteome</keyword>
<dbReference type="InterPro" id="IPR050428">
    <property type="entry name" value="TCS_sensor_his_kinase"/>
</dbReference>
<dbReference type="Gene3D" id="1.10.287.130">
    <property type="match status" value="1"/>
</dbReference>
<sequence>MGRLFWKFFVCILLAQLTATVGIGGAVLLKNSQQAGLTTDLDTSPPAEMAINSAAATLEFGGVKALRRLLENMERHRVFAVDEQGHELLGRTVSAAMLRESHALLKQEGKRRVVRQVSDQEGKRYILFLPSRGLNLDRPLMAGLGGAQMALQGAPAMPRGAQPGPPADAGAARGPGAGPGTAGGPGGPGGFGGTGGPGGPGDMRGPRFQPLTPWVPIVAAVLASLLFSVLLAWYFSRPIRALRQAFDAAAGGDLAPRFGAGKGSSELNDLGRDFDRMTARLRSLIDGQTRLLHDVSHELRSPLARLQAAIGLAHQQPEKLAASLERIERESVRMDKLVGELLTLARLEAGAIKANQEEINMAELLDQIADDANYEASSQQRSVVQEGEADVLVAGQADLLGRAIENVVRNAIKHSPEAGVVQLQTLVLPDARQLRIRVLDRGPGVAPSDLATIFQPFFRSSSASVEGHGLGLAIAQHVIEAYGGNIKATNRADGGLCVEMVLPVKR</sequence>
<evidence type="ECO:0000256" key="4">
    <source>
        <dbReference type="ARBA" id="ARBA00022553"/>
    </source>
</evidence>
<organism evidence="15 16">
    <name type="scientific">Rugamonas rivuli</name>
    <dbReference type="NCBI Taxonomy" id="2743358"/>
    <lineage>
        <taxon>Bacteria</taxon>
        <taxon>Pseudomonadati</taxon>
        <taxon>Pseudomonadota</taxon>
        <taxon>Betaproteobacteria</taxon>
        <taxon>Burkholderiales</taxon>
        <taxon>Oxalobacteraceae</taxon>
        <taxon>Telluria group</taxon>
        <taxon>Rugamonas</taxon>
    </lineage>
</organism>
<evidence type="ECO:0000256" key="5">
    <source>
        <dbReference type="ARBA" id="ARBA00022679"/>
    </source>
</evidence>
<dbReference type="InterPro" id="IPR005467">
    <property type="entry name" value="His_kinase_dom"/>
</dbReference>
<name>A0A843S7N0_9BURK</name>
<dbReference type="InterPro" id="IPR003660">
    <property type="entry name" value="HAMP_dom"/>
</dbReference>
<keyword evidence="6 12" id="KW-0812">Transmembrane</keyword>
<dbReference type="GO" id="GO:0000155">
    <property type="term" value="F:phosphorelay sensor kinase activity"/>
    <property type="evidence" value="ECO:0007669"/>
    <property type="project" value="InterPro"/>
</dbReference>
<evidence type="ECO:0000256" key="6">
    <source>
        <dbReference type="ARBA" id="ARBA00022692"/>
    </source>
</evidence>
<evidence type="ECO:0000256" key="11">
    <source>
        <dbReference type="SAM" id="MobiDB-lite"/>
    </source>
</evidence>
<evidence type="ECO:0000256" key="7">
    <source>
        <dbReference type="ARBA" id="ARBA00022777"/>
    </source>
</evidence>
<feature type="compositionally biased region" description="Gly residues" evidence="11">
    <location>
        <begin position="173"/>
        <end position="202"/>
    </location>
</feature>
<feature type="domain" description="HAMP" evidence="14">
    <location>
        <begin position="233"/>
        <end position="286"/>
    </location>
</feature>
<comment type="caution">
    <text evidence="15">The sequence shown here is derived from an EMBL/GenBank/DDBJ whole genome shotgun (WGS) entry which is preliminary data.</text>
</comment>
<dbReference type="Pfam" id="PF02518">
    <property type="entry name" value="HATPase_c"/>
    <property type="match status" value="1"/>
</dbReference>
<keyword evidence="10 12" id="KW-0472">Membrane</keyword>
<evidence type="ECO:0000256" key="1">
    <source>
        <dbReference type="ARBA" id="ARBA00000085"/>
    </source>
</evidence>
<dbReference type="Gene3D" id="3.30.565.10">
    <property type="entry name" value="Histidine kinase-like ATPase, C-terminal domain"/>
    <property type="match status" value="1"/>
</dbReference>
<evidence type="ECO:0000256" key="3">
    <source>
        <dbReference type="ARBA" id="ARBA00012438"/>
    </source>
</evidence>
<dbReference type="SMART" id="SM00387">
    <property type="entry name" value="HATPase_c"/>
    <property type="match status" value="1"/>
</dbReference>
<protein>
    <recommendedName>
        <fullName evidence="3">histidine kinase</fullName>
        <ecNumber evidence="3">2.7.13.3</ecNumber>
    </recommendedName>
</protein>
<dbReference type="RefSeq" id="WP_328595433.1">
    <property type="nucleotide sequence ID" value="NZ_WHUF01000001.1"/>
</dbReference>
<dbReference type="PANTHER" id="PTHR45436">
    <property type="entry name" value="SENSOR HISTIDINE KINASE YKOH"/>
    <property type="match status" value="1"/>
</dbReference>
<evidence type="ECO:0000256" key="8">
    <source>
        <dbReference type="ARBA" id="ARBA00022989"/>
    </source>
</evidence>
<evidence type="ECO:0000313" key="16">
    <source>
        <dbReference type="Proteomes" id="UP000444318"/>
    </source>
</evidence>
<dbReference type="CDD" id="cd06225">
    <property type="entry name" value="HAMP"/>
    <property type="match status" value="1"/>
</dbReference>
<proteinExistence type="predicted"/>
<dbReference type="SMART" id="SM00388">
    <property type="entry name" value="HisKA"/>
    <property type="match status" value="1"/>
</dbReference>
<dbReference type="InterPro" id="IPR004358">
    <property type="entry name" value="Sig_transdc_His_kin-like_C"/>
</dbReference>
<dbReference type="InterPro" id="IPR036097">
    <property type="entry name" value="HisK_dim/P_sf"/>
</dbReference>
<evidence type="ECO:0000256" key="2">
    <source>
        <dbReference type="ARBA" id="ARBA00004141"/>
    </source>
</evidence>
<keyword evidence="9" id="KW-0902">Two-component regulatory system</keyword>
<reference evidence="15 16" key="1">
    <citation type="submission" date="2019-10" db="EMBL/GenBank/DDBJ databases">
        <title>Two novel species isolated from a subtropical stream in China.</title>
        <authorList>
            <person name="Lu H."/>
        </authorList>
    </citation>
    <scope>NUCLEOTIDE SEQUENCE [LARGE SCALE GENOMIC DNA]</scope>
    <source>
        <strain evidence="15 16">FT103W</strain>
    </source>
</reference>
<evidence type="ECO:0000256" key="9">
    <source>
        <dbReference type="ARBA" id="ARBA00023012"/>
    </source>
</evidence>
<keyword evidence="7" id="KW-0418">Kinase</keyword>
<dbReference type="GO" id="GO:0005886">
    <property type="term" value="C:plasma membrane"/>
    <property type="evidence" value="ECO:0007669"/>
    <property type="project" value="TreeGrafter"/>
</dbReference>
<dbReference type="AlphaFoldDB" id="A0A843S7N0"/>
<evidence type="ECO:0000259" key="13">
    <source>
        <dbReference type="PROSITE" id="PS50109"/>
    </source>
</evidence>
<feature type="transmembrane region" description="Helical" evidence="12">
    <location>
        <begin position="214"/>
        <end position="235"/>
    </location>
</feature>
<dbReference type="SUPFAM" id="SSF158472">
    <property type="entry name" value="HAMP domain-like"/>
    <property type="match status" value="1"/>
</dbReference>
<dbReference type="Gene3D" id="6.10.340.10">
    <property type="match status" value="1"/>
</dbReference>
<keyword evidence="4" id="KW-0597">Phosphoprotein</keyword>
<dbReference type="InterPro" id="IPR036890">
    <property type="entry name" value="HATPase_C_sf"/>
</dbReference>
<dbReference type="EC" id="2.7.13.3" evidence="3"/>
<evidence type="ECO:0000256" key="10">
    <source>
        <dbReference type="ARBA" id="ARBA00023136"/>
    </source>
</evidence>
<dbReference type="PROSITE" id="PS50885">
    <property type="entry name" value="HAMP"/>
    <property type="match status" value="1"/>
</dbReference>
<feature type="region of interest" description="Disordered" evidence="11">
    <location>
        <begin position="154"/>
        <end position="207"/>
    </location>
</feature>
<gene>
    <name evidence="15" type="ORF">GEV01_04460</name>
</gene>
<evidence type="ECO:0000256" key="12">
    <source>
        <dbReference type="SAM" id="Phobius"/>
    </source>
</evidence>
<dbReference type="SMART" id="SM00304">
    <property type="entry name" value="HAMP"/>
    <property type="match status" value="1"/>
</dbReference>
<keyword evidence="5" id="KW-0808">Transferase</keyword>
<comment type="subcellular location">
    <subcellularLocation>
        <location evidence="2">Membrane</location>
        <topology evidence="2">Multi-pass membrane protein</topology>
    </subcellularLocation>
</comment>
<dbReference type="CDD" id="cd00082">
    <property type="entry name" value="HisKA"/>
    <property type="match status" value="1"/>
</dbReference>
<feature type="compositionally biased region" description="Low complexity" evidence="11">
    <location>
        <begin position="154"/>
        <end position="172"/>
    </location>
</feature>
<evidence type="ECO:0000259" key="14">
    <source>
        <dbReference type="PROSITE" id="PS50885"/>
    </source>
</evidence>
<dbReference type="Pfam" id="PF00512">
    <property type="entry name" value="HisKA"/>
    <property type="match status" value="1"/>
</dbReference>
<dbReference type="EMBL" id="WHUF01000001">
    <property type="protein sequence ID" value="MQA18762.1"/>
    <property type="molecule type" value="Genomic_DNA"/>
</dbReference>
<accession>A0A843S7N0</accession>
<dbReference type="InterPro" id="IPR003594">
    <property type="entry name" value="HATPase_dom"/>
</dbReference>